<dbReference type="InterPro" id="IPR001611">
    <property type="entry name" value="Leu-rich_rpt"/>
</dbReference>
<evidence type="ECO:0000256" key="5">
    <source>
        <dbReference type="SAM" id="SignalP"/>
    </source>
</evidence>
<dbReference type="SUPFAM" id="SSF52058">
    <property type="entry name" value="L domain-like"/>
    <property type="match status" value="1"/>
</dbReference>
<evidence type="ECO:0000256" key="4">
    <source>
        <dbReference type="ARBA" id="ARBA00023180"/>
    </source>
</evidence>
<keyword evidence="4" id="KW-0325">Glycoprotein</keyword>
<evidence type="ECO:0000259" key="6">
    <source>
        <dbReference type="SMART" id="SM00013"/>
    </source>
</evidence>
<dbReference type="InterPro" id="IPR032675">
    <property type="entry name" value="LRR_dom_sf"/>
</dbReference>
<dbReference type="GO" id="GO:0045121">
    <property type="term" value="C:membrane raft"/>
    <property type="evidence" value="ECO:0007669"/>
    <property type="project" value="UniProtKB-SubCell"/>
</dbReference>
<dbReference type="SMART" id="SM00369">
    <property type="entry name" value="LRR_TYP"/>
    <property type="match status" value="3"/>
</dbReference>
<dbReference type="PANTHER" id="PTHR24369">
    <property type="entry name" value="ANTIGEN BSP, PUTATIVE-RELATED"/>
    <property type="match status" value="1"/>
</dbReference>
<dbReference type="GO" id="GO:0005886">
    <property type="term" value="C:plasma membrane"/>
    <property type="evidence" value="ECO:0007669"/>
    <property type="project" value="UniProtKB-SubCell"/>
</dbReference>
<dbReference type="Ensembl" id="ENSSPUT00000011756.1">
    <property type="protein sequence ID" value="ENSSPUP00000011027.1"/>
    <property type="gene ID" value="ENSSPUG00000008473.1"/>
</dbReference>
<evidence type="ECO:0000256" key="2">
    <source>
        <dbReference type="ARBA" id="ARBA00022729"/>
    </source>
</evidence>
<evidence type="ECO:0000256" key="1">
    <source>
        <dbReference type="ARBA" id="ARBA00022614"/>
    </source>
</evidence>
<dbReference type="AlphaFoldDB" id="A0A8D0GTI7"/>
<reference evidence="7" key="1">
    <citation type="submission" date="2025-08" db="UniProtKB">
        <authorList>
            <consortium name="Ensembl"/>
        </authorList>
    </citation>
    <scope>IDENTIFICATION</scope>
</reference>
<dbReference type="Gene3D" id="3.80.10.10">
    <property type="entry name" value="Ribonuclease Inhibitor"/>
    <property type="match status" value="1"/>
</dbReference>
<accession>A0A8D0GTI7</accession>
<dbReference type="FunFam" id="3.80.10.10:FF:000032">
    <property type="entry name" value="Slit homolog 2 (Drosophila)"/>
    <property type="match status" value="1"/>
</dbReference>
<dbReference type="Pfam" id="PF01462">
    <property type="entry name" value="LRRNT"/>
    <property type="match status" value="1"/>
</dbReference>
<feature type="signal peptide" evidence="5">
    <location>
        <begin position="1"/>
        <end position="23"/>
    </location>
</feature>
<dbReference type="Proteomes" id="UP000694392">
    <property type="component" value="Unplaced"/>
</dbReference>
<keyword evidence="3" id="KW-0677">Repeat</keyword>
<dbReference type="Pfam" id="PF13855">
    <property type="entry name" value="LRR_8"/>
    <property type="match status" value="1"/>
</dbReference>
<keyword evidence="8" id="KW-1185">Reference proteome</keyword>
<dbReference type="InterPro" id="IPR000372">
    <property type="entry name" value="LRRNT"/>
</dbReference>
<evidence type="ECO:0000256" key="3">
    <source>
        <dbReference type="ARBA" id="ARBA00022737"/>
    </source>
</evidence>
<protein>
    <recommendedName>
        <fullName evidence="6">LRRNT domain-containing protein</fullName>
    </recommendedName>
</protein>
<dbReference type="OMA" id="EITYIQP"/>
<dbReference type="InterPro" id="IPR050541">
    <property type="entry name" value="LRR_TM_domain-containing"/>
</dbReference>
<evidence type="ECO:0000313" key="7">
    <source>
        <dbReference type="Ensembl" id="ENSSPUP00000011027.1"/>
    </source>
</evidence>
<dbReference type="PANTHER" id="PTHR24369:SF196">
    <property type="entry name" value="RETICULON 4 RECEPTOR LIKE 1"/>
    <property type="match status" value="1"/>
</dbReference>
<feature type="domain" description="LRRNT" evidence="6">
    <location>
        <begin position="27"/>
        <end position="59"/>
    </location>
</feature>
<feature type="chain" id="PRO_5034870878" description="LRRNT domain-containing protein" evidence="5">
    <location>
        <begin position="24"/>
        <end position="164"/>
    </location>
</feature>
<proteinExistence type="predicted"/>
<organism evidence="7 8">
    <name type="scientific">Sphenodon punctatus</name>
    <name type="common">Tuatara</name>
    <name type="synonym">Hatteria punctata</name>
    <dbReference type="NCBI Taxonomy" id="8508"/>
    <lineage>
        <taxon>Eukaryota</taxon>
        <taxon>Metazoa</taxon>
        <taxon>Chordata</taxon>
        <taxon>Craniata</taxon>
        <taxon>Vertebrata</taxon>
        <taxon>Euteleostomi</taxon>
        <taxon>Lepidosauria</taxon>
        <taxon>Sphenodontia</taxon>
        <taxon>Sphenodontidae</taxon>
        <taxon>Sphenodon</taxon>
    </lineage>
</organism>
<keyword evidence="2 5" id="KW-0732">Signal</keyword>
<keyword evidence="1" id="KW-0433">Leucine-rich repeat</keyword>
<sequence>MSPGGCSRVGWLYYAAGAYLVLCCPSGCPSKCTCSGSNVDCHGLGLKTVPRGIPRNAERLDLDRNNITRITKMDFAGLKNLRVLHLEDNKVSVIERGAFQDLKQLERLRLNKNKLQVLPELLFQNTLKLTRLSSPVQENQQQTIPASQDVSEALYKLSPLYSPG</sequence>
<name>A0A8D0GTI7_SPHPU</name>
<reference evidence="7" key="2">
    <citation type="submission" date="2025-09" db="UniProtKB">
        <authorList>
            <consortium name="Ensembl"/>
        </authorList>
    </citation>
    <scope>IDENTIFICATION</scope>
</reference>
<dbReference type="SMART" id="SM00013">
    <property type="entry name" value="LRRNT"/>
    <property type="match status" value="1"/>
</dbReference>
<dbReference type="InterPro" id="IPR003591">
    <property type="entry name" value="Leu-rich_rpt_typical-subtyp"/>
</dbReference>
<dbReference type="GeneTree" id="ENSGT00940000165139"/>
<dbReference type="GO" id="GO:0042995">
    <property type="term" value="C:cell projection"/>
    <property type="evidence" value="ECO:0007669"/>
    <property type="project" value="UniProtKB-SubCell"/>
</dbReference>
<evidence type="ECO:0000313" key="8">
    <source>
        <dbReference type="Proteomes" id="UP000694392"/>
    </source>
</evidence>
<dbReference type="GO" id="GO:0043204">
    <property type="term" value="C:perikaryon"/>
    <property type="evidence" value="ECO:0007669"/>
    <property type="project" value="UniProtKB-SubCell"/>
</dbReference>
<dbReference type="GO" id="GO:0098552">
    <property type="term" value="C:side of membrane"/>
    <property type="evidence" value="ECO:0007669"/>
    <property type="project" value="UniProtKB-KW"/>
</dbReference>